<sequence>MEFDQLEDLTHRVIGQVNDDLISYLKTKPSDGYQNGWEQILDQAKEISLHEFVFKYEFSFMDLLRESFLKADLNGRKIKKAAVLYNKEFEGIEEEYERDFYDSYDDIDFRKALKYSLIQFHQLIREW</sequence>
<evidence type="ECO:0000313" key="1">
    <source>
        <dbReference type="EMBL" id="KYG72829.1"/>
    </source>
</evidence>
<dbReference type="STRING" id="296218.AWN68_09005"/>
<reference evidence="1 2" key="1">
    <citation type="submission" date="2016-01" db="EMBL/GenBank/DDBJ databases">
        <title>Genome sequencing of Roseivirga echinicomitans KMM 6058.</title>
        <authorList>
            <person name="Selvaratnam C."/>
            <person name="Thevarajoo S."/>
            <person name="Goh K.M."/>
            <person name="Ee R."/>
            <person name="Chan K.-G."/>
            <person name="Chong C.S."/>
        </authorList>
    </citation>
    <scope>NUCLEOTIDE SEQUENCE [LARGE SCALE GENOMIC DNA]</scope>
    <source>
        <strain evidence="1 2">KMM 6058</strain>
    </source>
</reference>
<protein>
    <submittedName>
        <fullName evidence="1">Uncharacterized protein</fullName>
    </submittedName>
</protein>
<comment type="caution">
    <text evidence="1">The sequence shown here is derived from an EMBL/GenBank/DDBJ whole genome shotgun (WGS) entry which is preliminary data.</text>
</comment>
<gene>
    <name evidence="1" type="ORF">AWN68_09005</name>
</gene>
<evidence type="ECO:0000313" key="2">
    <source>
        <dbReference type="Proteomes" id="UP000075615"/>
    </source>
</evidence>
<accession>A0A150X282</accession>
<dbReference type="RefSeq" id="WP_068417437.1">
    <property type="nucleotide sequence ID" value="NZ_LRDB01000050.1"/>
</dbReference>
<proteinExistence type="predicted"/>
<dbReference type="Proteomes" id="UP000075615">
    <property type="component" value="Unassembled WGS sequence"/>
</dbReference>
<organism evidence="1 2">
    <name type="scientific">Roseivirga echinicomitans</name>
    <dbReference type="NCBI Taxonomy" id="296218"/>
    <lineage>
        <taxon>Bacteria</taxon>
        <taxon>Pseudomonadati</taxon>
        <taxon>Bacteroidota</taxon>
        <taxon>Cytophagia</taxon>
        <taxon>Cytophagales</taxon>
        <taxon>Roseivirgaceae</taxon>
        <taxon>Roseivirga</taxon>
    </lineage>
</organism>
<dbReference type="AlphaFoldDB" id="A0A150X282"/>
<keyword evidence="2" id="KW-1185">Reference proteome</keyword>
<name>A0A150X282_9BACT</name>
<dbReference type="EMBL" id="LRDB01000050">
    <property type="protein sequence ID" value="KYG72829.1"/>
    <property type="molecule type" value="Genomic_DNA"/>
</dbReference>